<dbReference type="InterPro" id="IPR055170">
    <property type="entry name" value="GFO_IDH_MocA-like_dom"/>
</dbReference>
<dbReference type="GO" id="GO:0000166">
    <property type="term" value="F:nucleotide binding"/>
    <property type="evidence" value="ECO:0007669"/>
    <property type="project" value="InterPro"/>
</dbReference>
<evidence type="ECO:0000259" key="2">
    <source>
        <dbReference type="Pfam" id="PF19051"/>
    </source>
</evidence>
<dbReference type="SUPFAM" id="SSF51735">
    <property type="entry name" value="NAD(P)-binding Rossmann-fold domains"/>
    <property type="match status" value="1"/>
</dbReference>
<dbReference type="EC" id="1.1.1.18" evidence="4"/>
<dbReference type="KEGG" id="ttf:THTE_2876"/>
<dbReference type="PROSITE" id="PS51318">
    <property type="entry name" value="TAT"/>
    <property type="match status" value="1"/>
</dbReference>
<evidence type="ECO:0000259" key="3">
    <source>
        <dbReference type="Pfam" id="PF22725"/>
    </source>
</evidence>
<organism evidence="4 5">
    <name type="scientific">Thermogutta terrifontis</name>
    <dbReference type="NCBI Taxonomy" id="1331910"/>
    <lineage>
        <taxon>Bacteria</taxon>
        <taxon>Pseudomonadati</taxon>
        <taxon>Planctomycetota</taxon>
        <taxon>Planctomycetia</taxon>
        <taxon>Pirellulales</taxon>
        <taxon>Thermoguttaceae</taxon>
        <taxon>Thermogutta</taxon>
    </lineage>
</organism>
<dbReference type="Pfam" id="PF01408">
    <property type="entry name" value="GFO_IDH_MocA"/>
    <property type="match status" value="1"/>
</dbReference>
<gene>
    <name evidence="4" type="ORF">THTE_2876</name>
</gene>
<dbReference type="Gene3D" id="3.30.360.10">
    <property type="entry name" value="Dihydrodipicolinate Reductase, domain 2"/>
    <property type="match status" value="1"/>
</dbReference>
<dbReference type="SUPFAM" id="SSF55347">
    <property type="entry name" value="Glyceraldehyde-3-phosphate dehydrogenase-like, C-terminal domain"/>
    <property type="match status" value="1"/>
</dbReference>
<dbReference type="Proteomes" id="UP000215086">
    <property type="component" value="Chromosome"/>
</dbReference>
<reference evidence="4 5" key="1">
    <citation type="journal article" name="Front. Microbiol.">
        <title>Sugar Metabolism of the First Thermophilic Planctomycete Thermogutta terrifontis: Comparative Genomic and Transcriptomic Approaches.</title>
        <authorList>
            <person name="Elcheninov A.G."/>
            <person name="Menzel P."/>
            <person name="Gudbergsdottir S.R."/>
            <person name="Slesarev A.I."/>
            <person name="Kadnikov V.V."/>
            <person name="Krogh A."/>
            <person name="Bonch-Osmolovskaya E.A."/>
            <person name="Peng X."/>
            <person name="Kublanov I.V."/>
        </authorList>
    </citation>
    <scope>NUCLEOTIDE SEQUENCE [LARGE SCALE GENOMIC DNA]</scope>
    <source>
        <strain evidence="4 5">R1</strain>
    </source>
</reference>
<dbReference type="InterPro" id="IPR000683">
    <property type="entry name" value="Gfo/Idh/MocA-like_OxRdtase_N"/>
</dbReference>
<keyword evidence="4" id="KW-0560">Oxidoreductase</keyword>
<feature type="domain" description="Gfo/Idh/MocA-like oxidoreductase N-terminal" evidence="1">
    <location>
        <begin position="54"/>
        <end position="174"/>
    </location>
</feature>
<evidence type="ECO:0000259" key="1">
    <source>
        <dbReference type="Pfam" id="PF01408"/>
    </source>
</evidence>
<evidence type="ECO:0000313" key="4">
    <source>
        <dbReference type="EMBL" id="ASV75478.1"/>
    </source>
</evidence>
<feature type="domain" description="Gfo/Idh/MocA-like oxidoreductase bacterial type C-terminal" evidence="2">
    <location>
        <begin position="362"/>
        <end position="458"/>
    </location>
</feature>
<name>A0A286RHP1_9BACT</name>
<dbReference type="InterPro" id="IPR050463">
    <property type="entry name" value="Gfo/Idh/MocA_oxidrdct_glycsds"/>
</dbReference>
<proteinExistence type="predicted"/>
<feature type="domain" description="GFO/IDH/MocA-like oxidoreductase" evidence="3">
    <location>
        <begin position="238"/>
        <end position="352"/>
    </location>
</feature>
<dbReference type="OrthoDB" id="9788246at2"/>
<evidence type="ECO:0000313" key="5">
    <source>
        <dbReference type="Proteomes" id="UP000215086"/>
    </source>
</evidence>
<dbReference type="Pfam" id="PF19051">
    <property type="entry name" value="GFO_IDH_MocA_C2"/>
    <property type="match status" value="1"/>
</dbReference>
<dbReference type="InterPro" id="IPR043906">
    <property type="entry name" value="Gfo/Idh/MocA_OxRdtase_bact_C"/>
</dbReference>
<protein>
    <submittedName>
        <fullName evidence="4">Myo-inositol 2-dehydrogenase</fullName>
        <ecNumber evidence="4">1.1.1.18</ecNumber>
    </submittedName>
</protein>
<dbReference type="PANTHER" id="PTHR43818:SF5">
    <property type="entry name" value="OXIDOREDUCTASE FAMILY PROTEIN"/>
    <property type="match status" value="1"/>
</dbReference>
<dbReference type="Gene3D" id="3.40.50.720">
    <property type="entry name" value="NAD(P)-binding Rossmann-like Domain"/>
    <property type="match status" value="1"/>
</dbReference>
<accession>A0A286RHP1</accession>
<dbReference type="RefSeq" id="WP_095415526.1">
    <property type="nucleotide sequence ID" value="NZ_CP018477.1"/>
</dbReference>
<dbReference type="AlphaFoldDB" id="A0A286RHP1"/>
<keyword evidence="5" id="KW-1185">Reference proteome</keyword>
<dbReference type="PANTHER" id="PTHR43818">
    <property type="entry name" value="BCDNA.GH03377"/>
    <property type="match status" value="1"/>
</dbReference>
<dbReference type="InterPro" id="IPR006311">
    <property type="entry name" value="TAT_signal"/>
</dbReference>
<dbReference type="Pfam" id="PF22725">
    <property type="entry name" value="GFO_IDH_MocA_C3"/>
    <property type="match status" value="1"/>
</dbReference>
<dbReference type="InterPro" id="IPR036291">
    <property type="entry name" value="NAD(P)-bd_dom_sf"/>
</dbReference>
<dbReference type="GO" id="GO:0050112">
    <property type="term" value="F:inositol 2-dehydrogenase (NAD+) activity"/>
    <property type="evidence" value="ECO:0007669"/>
    <property type="project" value="UniProtKB-EC"/>
</dbReference>
<sequence length="463" mass="51979">MMFEQTGKNPLISRTTRREFLRNGAAATTIGGWTLLPHAASVAETPANERVVLAIVGCGGRGSALAGGFLQRGDCRIAYVCDPFLPRAEALAKTVAQTQGTAPKVVDDLRKALDDNTVDAIVSATPDHWHALSTVWACQAGKDVYVEKPVSHSIWEARKMVEAARKYQRVVQIGTQNRSAPYNFDAKEYISSGKLGRIHLCRIFNQKFWGNFPPKPDSDPPPGLNWDIWNGPAPEARYNFNYQYNWHHFWRYSGGDIANDASHQIDLARWLLGVGCPRTVYSVGGRFDSEGAAETPDTQIAVYEYDGLLVTFELTLYTPYMLKIDPEIRDNDLFPYWPQCATRIEIYGTEGVMYVGRHGGGWQVFERPKSRQPVVTAQRYGRFPDPEHKANFIECIKARKLPNADVEEGYRSGLLIHYANISLRLGGVKIVLDPQKELPVEPAEAHSLIKREYRPPYVIPENV</sequence>
<dbReference type="EMBL" id="CP018477">
    <property type="protein sequence ID" value="ASV75478.1"/>
    <property type="molecule type" value="Genomic_DNA"/>
</dbReference>